<evidence type="ECO:0000256" key="7">
    <source>
        <dbReference type="ARBA" id="ARBA00022989"/>
    </source>
</evidence>
<comment type="subcellular location">
    <subcellularLocation>
        <location evidence="1">Cell membrane</location>
        <topology evidence="1">Multi-pass membrane protein</topology>
    </subcellularLocation>
</comment>
<keyword evidence="15" id="KW-1185">Reference proteome</keyword>
<dbReference type="Pfam" id="PF24357">
    <property type="entry name" value="TMD0_ABC"/>
    <property type="match status" value="1"/>
</dbReference>
<dbReference type="FunFam" id="1.20.1560.10:FF:000066">
    <property type="entry name" value="ABC multidrug transporter (Eurofung)"/>
    <property type="match status" value="1"/>
</dbReference>
<gene>
    <name evidence="14" type="ORF">BDY17DRAFT_292740</name>
</gene>
<dbReference type="PROSITE" id="PS00211">
    <property type="entry name" value="ABC_TRANSPORTER_1"/>
    <property type="match status" value="2"/>
</dbReference>
<keyword evidence="9" id="KW-0325">Glycoprotein</keyword>
<dbReference type="FunFam" id="1.20.1560.10:FF:000055">
    <property type="entry name" value="ABC multidrug transporter (Eurofung)"/>
    <property type="match status" value="1"/>
</dbReference>
<feature type="region of interest" description="Disordered" evidence="10">
    <location>
        <begin position="880"/>
        <end position="900"/>
    </location>
</feature>
<keyword evidence="7 11" id="KW-1133">Transmembrane helix</keyword>
<dbReference type="SUPFAM" id="SSF90123">
    <property type="entry name" value="ABC transporter transmembrane region"/>
    <property type="match status" value="2"/>
</dbReference>
<dbReference type="InterPro" id="IPR011527">
    <property type="entry name" value="ABC1_TM_dom"/>
</dbReference>
<feature type="transmembrane region" description="Helical" evidence="11">
    <location>
        <begin position="1187"/>
        <end position="1206"/>
    </location>
</feature>
<dbReference type="EMBL" id="MU001633">
    <property type="protein sequence ID" value="KAF2485002.1"/>
    <property type="molecule type" value="Genomic_DNA"/>
</dbReference>
<evidence type="ECO:0000259" key="13">
    <source>
        <dbReference type="PROSITE" id="PS50929"/>
    </source>
</evidence>
<feature type="domain" description="ABC transmembrane type-1" evidence="13">
    <location>
        <begin position="312"/>
        <end position="586"/>
    </location>
</feature>
<dbReference type="Pfam" id="PF00664">
    <property type="entry name" value="ABC_membrane"/>
    <property type="match status" value="1"/>
</dbReference>
<dbReference type="CDD" id="cd18580">
    <property type="entry name" value="ABC_6TM_ABCC_D2"/>
    <property type="match status" value="1"/>
</dbReference>
<feature type="transmembrane region" description="Helical" evidence="11">
    <location>
        <begin position="136"/>
        <end position="155"/>
    </location>
</feature>
<dbReference type="CDD" id="cd18579">
    <property type="entry name" value="ABC_6TM_ABCC_D1"/>
    <property type="match status" value="1"/>
</dbReference>
<dbReference type="RefSeq" id="XP_033591571.1">
    <property type="nucleotide sequence ID" value="XM_033732884.1"/>
</dbReference>
<keyword evidence="2" id="KW-0813">Transport</keyword>
<evidence type="ECO:0000256" key="2">
    <source>
        <dbReference type="ARBA" id="ARBA00022448"/>
    </source>
</evidence>
<dbReference type="InterPro" id="IPR017871">
    <property type="entry name" value="ABC_transporter-like_CS"/>
</dbReference>
<feature type="domain" description="ABC transmembrane type-1" evidence="13">
    <location>
        <begin position="937"/>
        <end position="1216"/>
    </location>
</feature>
<dbReference type="GO" id="GO:0005524">
    <property type="term" value="F:ATP binding"/>
    <property type="evidence" value="ECO:0007669"/>
    <property type="project" value="UniProtKB-KW"/>
</dbReference>
<feature type="transmembrane region" description="Helical" evidence="11">
    <location>
        <begin position="974"/>
        <end position="1001"/>
    </location>
</feature>
<feature type="transmembrane region" description="Helical" evidence="11">
    <location>
        <begin position="167"/>
        <end position="187"/>
    </location>
</feature>
<feature type="transmembrane region" description="Helical" evidence="11">
    <location>
        <begin position="440"/>
        <end position="460"/>
    </location>
</feature>
<organism evidence="14 15">
    <name type="scientific">Neohortaea acidophila</name>
    <dbReference type="NCBI Taxonomy" id="245834"/>
    <lineage>
        <taxon>Eukaryota</taxon>
        <taxon>Fungi</taxon>
        <taxon>Dikarya</taxon>
        <taxon>Ascomycota</taxon>
        <taxon>Pezizomycotina</taxon>
        <taxon>Dothideomycetes</taxon>
        <taxon>Dothideomycetidae</taxon>
        <taxon>Mycosphaerellales</taxon>
        <taxon>Teratosphaeriaceae</taxon>
        <taxon>Neohortaea</taxon>
    </lineage>
</organism>
<keyword evidence="4 11" id="KW-0812">Transmembrane</keyword>
<dbReference type="GeneID" id="54473886"/>
<feature type="transmembrane region" description="Helical" evidence="11">
    <location>
        <begin position="69"/>
        <end position="87"/>
    </location>
</feature>
<feature type="transmembrane region" description="Helical" evidence="11">
    <location>
        <begin position="480"/>
        <end position="502"/>
    </location>
</feature>
<evidence type="ECO:0000256" key="9">
    <source>
        <dbReference type="ARBA" id="ARBA00023180"/>
    </source>
</evidence>
<dbReference type="InterPro" id="IPR050173">
    <property type="entry name" value="ABC_transporter_C-like"/>
</dbReference>
<feature type="transmembrane region" description="Helical" evidence="11">
    <location>
        <begin position="933"/>
        <end position="954"/>
    </location>
</feature>
<protein>
    <submittedName>
        <fullName evidence="14">Putative ABC transporter</fullName>
    </submittedName>
</protein>
<keyword evidence="3" id="KW-1003">Cell membrane</keyword>
<evidence type="ECO:0000256" key="10">
    <source>
        <dbReference type="SAM" id="MobiDB-lite"/>
    </source>
</evidence>
<evidence type="ECO:0000256" key="4">
    <source>
        <dbReference type="ARBA" id="ARBA00022692"/>
    </source>
</evidence>
<feature type="transmembrane region" description="Helical" evidence="11">
    <location>
        <begin position="1074"/>
        <end position="1094"/>
    </location>
</feature>
<feature type="transmembrane region" description="Helical" evidence="11">
    <location>
        <begin position="290"/>
        <end position="309"/>
    </location>
</feature>
<dbReference type="GO" id="GO:0016887">
    <property type="term" value="F:ATP hydrolysis activity"/>
    <property type="evidence" value="ECO:0007669"/>
    <property type="project" value="InterPro"/>
</dbReference>
<dbReference type="FunFam" id="3.40.50.300:FF:000838">
    <property type="entry name" value="ABC multidrug transporter (Eurofung)"/>
    <property type="match status" value="1"/>
</dbReference>
<dbReference type="CDD" id="cd03244">
    <property type="entry name" value="ABCC_MRP_domain2"/>
    <property type="match status" value="1"/>
</dbReference>
<dbReference type="PROSITE" id="PS50929">
    <property type="entry name" value="ABC_TM1F"/>
    <property type="match status" value="2"/>
</dbReference>
<dbReference type="PANTHER" id="PTHR24223">
    <property type="entry name" value="ATP-BINDING CASSETTE SUB-FAMILY C"/>
    <property type="match status" value="1"/>
</dbReference>
<evidence type="ECO:0000256" key="3">
    <source>
        <dbReference type="ARBA" id="ARBA00022475"/>
    </source>
</evidence>
<feature type="transmembrane region" description="Helical" evidence="11">
    <location>
        <begin position="346"/>
        <end position="365"/>
    </location>
</feature>
<dbReference type="Gene3D" id="1.20.1560.10">
    <property type="entry name" value="ABC transporter type 1, transmembrane domain"/>
    <property type="match status" value="2"/>
</dbReference>
<keyword evidence="5" id="KW-0547">Nucleotide-binding</keyword>
<proteinExistence type="predicted"/>
<dbReference type="SUPFAM" id="SSF52540">
    <property type="entry name" value="P-loop containing nucleoside triphosphate hydrolases"/>
    <property type="match status" value="2"/>
</dbReference>
<dbReference type="Gene3D" id="3.40.50.300">
    <property type="entry name" value="P-loop containing nucleotide triphosphate hydrolases"/>
    <property type="match status" value="2"/>
</dbReference>
<dbReference type="InterPro" id="IPR044726">
    <property type="entry name" value="ABCC_6TM_D2"/>
</dbReference>
<feature type="transmembrane region" description="Helical" evidence="11">
    <location>
        <begin position="193"/>
        <end position="211"/>
    </location>
</feature>
<dbReference type="SMART" id="SM00382">
    <property type="entry name" value="AAA"/>
    <property type="match status" value="2"/>
</dbReference>
<dbReference type="PANTHER" id="PTHR24223:SF399">
    <property type="entry name" value="ABC TRANSPORTER ATNG"/>
    <property type="match status" value="1"/>
</dbReference>
<reference evidence="14" key="1">
    <citation type="journal article" date="2020" name="Stud. Mycol.">
        <title>101 Dothideomycetes genomes: a test case for predicting lifestyles and emergence of pathogens.</title>
        <authorList>
            <person name="Haridas S."/>
            <person name="Albert R."/>
            <person name="Binder M."/>
            <person name="Bloem J."/>
            <person name="Labutti K."/>
            <person name="Salamov A."/>
            <person name="Andreopoulos B."/>
            <person name="Baker S."/>
            <person name="Barry K."/>
            <person name="Bills G."/>
            <person name="Bluhm B."/>
            <person name="Cannon C."/>
            <person name="Castanera R."/>
            <person name="Culley D."/>
            <person name="Daum C."/>
            <person name="Ezra D."/>
            <person name="Gonzalez J."/>
            <person name="Henrissat B."/>
            <person name="Kuo A."/>
            <person name="Liang C."/>
            <person name="Lipzen A."/>
            <person name="Lutzoni F."/>
            <person name="Magnuson J."/>
            <person name="Mondo S."/>
            <person name="Nolan M."/>
            <person name="Ohm R."/>
            <person name="Pangilinan J."/>
            <person name="Park H.-J."/>
            <person name="Ramirez L."/>
            <person name="Alfaro M."/>
            <person name="Sun H."/>
            <person name="Tritt A."/>
            <person name="Yoshinaga Y."/>
            <person name="Zwiers L.-H."/>
            <person name="Turgeon B."/>
            <person name="Goodwin S."/>
            <person name="Spatafora J."/>
            <person name="Crous P."/>
            <person name="Grigoriev I."/>
        </authorList>
    </citation>
    <scope>NUCLEOTIDE SEQUENCE</scope>
    <source>
        <strain evidence="14">CBS 113389</strain>
    </source>
</reference>
<dbReference type="GO" id="GO:0005886">
    <property type="term" value="C:plasma membrane"/>
    <property type="evidence" value="ECO:0007669"/>
    <property type="project" value="UniProtKB-SubCell"/>
</dbReference>
<feature type="compositionally biased region" description="Low complexity" evidence="10">
    <location>
        <begin position="891"/>
        <end position="900"/>
    </location>
</feature>
<feature type="transmembrane region" description="Helical" evidence="11">
    <location>
        <begin position="1158"/>
        <end position="1181"/>
    </location>
</feature>
<evidence type="ECO:0000256" key="6">
    <source>
        <dbReference type="ARBA" id="ARBA00022840"/>
    </source>
</evidence>
<evidence type="ECO:0000313" key="15">
    <source>
        <dbReference type="Proteomes" id="UP000799767"/>
    </source>
</evidence>
<dbReference type="InterPro" id="IPR003439">
    <property type="entry name" value="ABC_transporter-like_ATP-bd"/>
</dbReference>
<dbReference type="PROSITE" id="PS50893">
    <property type="entry name" value="ABC_TRANSPORTER_2"/>
    <property type="match status" value="2"/>
</dbReference>
<dbReference type="InterPro" id="IPR044746">
    <property type="entry name" value="ABCC_6TM_D1"/>
</dbReference>
<feature type="region of interest" description="Disordered" evidence="10">
    <location>
        <begin position="15"/>
        <end position="34"/>
    </location>
</feature>
<feature type="domain" description="ABC transporter" evidence="12">
    <location>
        <begin position="648"/>
        <end position="878"/>
    </location>
</feature>
<dbReference type="Pfam" id="PF00005">
    <property type="entry name" value="ABC_tran"/>
    <property type="match status" value="2"/>
</dbReference>
<feature type="transmembrane region" description="Helical" evidence="11">
    <location>
        <begin position="1047"/>
        <end position="1068"/>
    </location>
</feature>
<evidence type="ECO:0000256" key="5">
    <source>
        <dbReference type="ARBA" id="ARBA00022741"/>
    </source>
</evidence>
<keyword evidence="6" id="KW-0067">ATP-binding</keyword>
<keyword evidence="8 11" id="KW-0472">Membrane</keyword>
<dbReference type="InterPro" id="IPR027417">
    <property type="entry name" value="P-loop_NTPase"/>
</dbReference>
<dbReference type="Proteomes" id="UP000799767">
    <property type="component" value="Unassembled WGS sequence"/>
</dbReference>
<dbReference type="InterPro" id="IPR056227">
    <property type="entry name" value="TMD0_ABC"/>
</dbReference>
<sequence length="1489" mass="162455">MAAACLPSLIGRISSGGTNTRRRRRGDCSRDTTTPINMPCPLEADNAFGPAVGGGCRDDFDFTLLFEQSFFQLAPCALLLLLVPIRASQLRKQGVKVLRNGLQSVKQLAILLLACTQLALLVLWALTPMYRTKASIPAAVLSFLASLALLYLSALEHTRTVRPSSLINFYVLFSLLFDIPQTRTLWLRRGPRALPALFTAGVAAKAVVLCLEAKTKRRALFPAYKLYPPEALVSLYDRTSMWWLNPMFWSGYKGILSIDKLYPIDTDLHSENVESSFQQRRAKQTKTRKWSVSWAVFHSIRMTFLAMVAPRLCLSAFKLCQPLLINRLTSLLSEGVHGQNVNYGRGLIGAAALVYIGLAITTALYQRAMDRMVTKIRGIIVSTVHSKSLTLSSAQLADNTALTLISADVNRICMSLKQIDVLIATPIEITVAMYLLERQIGVACVAPVAITVATAILNFFNVNNAIPMQKGWLKAVSDRVAFTSSVLGFPKSFKMLGLTAYFTDRIQSMRVTELAKYAQYRKYITFRNLLGELPDVFAPPLTLMMFTLLKGGRALNPTIAFTTLALVSLLATPIEQLIHGVPQLLTALASLERVESFLLLDESSCSRLLEPTIRHEPTAFGSDTGGEAIELSVLAPTKAPSHDSQYVVRIERGAAILGAEGKHVLKDIDLRLIPGECHMVIGPVGSGKSTLLATIIGDIALSSGRREVLAGIQSFAFCSQDPWLPNDTVQNLIVGQSDLDQDWYNTVTSACALRTDIRAFPNGDNTLVGTKGVSLSGGQRQRIAIARALYARKQVLVADDVLSGLDAGTSRQVFTQVFGARGLCKSQGMTVVLATHAQKYLPEADYIVALGEEGNIVEQGTWRSLNATRGYVHKLSVKGTLSESDEESDEPPTTMTTLPTAPAKVPITQADLARKTGDVSVYRYYLRSIGPTLGSTVGICAVLFAFATRFPGIWVKFWSEAEVSSRHPQPLGFWLGVAFSLAGLAMASSGLQMWAMLVWSVPRSSARLHKQLLDAVMHAKYSFFVNTDAGVTLNRFSNDMALIEGELVGAVLMFVPAFCMLLASGAIIVSGAQYAAATMPFILLALYGIQRVYLRTSRQLRFLELEAQAPLLTHCSETLAGVVTIRAFGWQHQSHQRCLSLLDKSQRAYYLMLCIQRWLTLILNFITAAVAIIVVSMAMTLPSTSSAGSIGVALLSVLSFTFYMSFTVKAWTALETSLGAVARCKNFEATTESEDRAEECHVPDSTWPANGDVVIKNLNASYNEDNQQVLKDISLSIKAGEKVGICGRSGSGKSSLLLTLFRLLDYSSGSIAVDGLDLSTVPRQTIRQSFAALPQEALVFPGTLHANLDPLGKTDIAEAELALQKVGLFDLVSQRGGLDVEMASLGLSQGQLQLFAVARALVRKSKLLVVDEMTSSVDAVTEEKMTRLIREEFRESTVIAVAHRLTTIVEFDKIVVMDAGRVVESGSPRELLGRQGGAFKAMWEKGEQQ</sequence>
<evidence type="ECO:0000313" key="14">
    <source>
        <dbReference type="EMBL" id="KAF2485002.1"/>
    </source>
</evidence>
<name>A0A6A6PYD2_9PEZI</name>
<evidence type="ECO:0000259" key="12">
    <source>
        <dbReference type="PROSITE" id="PS50893"/>
    </source>
</evidence>
<feature type="domain" description="ABC transporter" evidence="12">
    <location>
        <begin position="1255"/>
        <end position="1484"/>
    </location>
</feature>
<feature type="transmembrane region" description="Helical" evidence="11">
    <location>
        <begin position="108"/>
        <end position="130"/>
    </location>
</feature>
<evidence type="ECO:0000256" key="11">
    <source>
        <dbReference type="SAM" id="Phobius"/>
    </source>
</evidence>
<dbReference type="InterPro" id="IPR036640">
    <property type="entry name" value="ABC1_TM_sf"/>
</dbReference>
<dbReference type="InterPro" id="IPR003593">
    <property type="entry name" value="AAA+_ATPase"/>
</dbReference>
<evidence type="ECO:0000256" key="8">
    <source>
        <dbReference type="ARBA" id="ARBA00023136"/>
    </source>
</evidence>
<accession>A0A6A6PYD2</accession>
<dbReference type="OrthoDB" id="6500128at2759"/>
<evidence type="ECO:0000256" key="1">
    <source>
        <dbReference type="ARBA" id="ARBA00004651"/>
    </source>
</evidence>
<dbReference type="GO" id="GO:0140359">
    <property type="term" value="F:ABC-type transporter activity"/>
    <property type="evidence" value="ECO:0007669"/>
    <property type="project" value="InterPro"/>
</dbReference>